<protein>
    <submittedName>
        <fullName evidence="1">Uncharacterized protein</fullName>
    </submittedName>
</protein>
<proteinExistence type="predicted"/>
<keyword evidence="2" id="KW-1185">Reference proteome</keyword>
<accession>E1A246</accession>
<evidence type="ECO:0000313" key="1">
    <source>
        <dbReference type="EMBL" id="ADM80135.1"/>
    </source>
</evidence>
<organism evidence="1 2">
    <name type="scientific">Aeromonas phage phiAS5</name>
    <dbReference type="NCBI Taxonomy" id="879630"/>
    <lineage>
        <taxon>Viruses</taxon>
        <taxon>Duplodnaviria</taxon>
        <taxon>Heunggongvirae</taxon>
        <taxon>Uroviricota</taxon>
        <taxon>Caudoviricetes</taxon>
        <taxon>Pantevenvirales</taxon>
        <taxon>Straboviridae</taxon>
        <taxon>Chrysonvirus</taxon>
        <taxon>Chrysonvirus as5</taxon>
    </lineage>
</organism>
<dbReference type="RefSeq" id="YP_003969581.1">
    <property type="nucleotide sequence ID" value="NC_014636.1"/>
</dbReference>
<dbReference type="KEGG" id="vg:9861699"/>
<dbReference type="GeneID" id="9861699"/>
<sequence>MKRISVVLISLLLIGCDDGPPLAVRKVTTDSVRYVPEENRIRYHRNAHVSFLYQGETLYSIDVGSCKLIGDYSKETVTLEKLVYSNGVKYRLPKNHSKYVMPSPKAEFLAKYCY</sequence>
<name>E1A246_9CAUD</name>
<reference evidence="1 2" key="1">
    <citation type="journal article" date="2012" name="Vet. Microbiol.">
        <title>Complete genome sequence and characterization of a broad-host range T4-like bacteriophage phiAS5 infecting Aeromonas salmonicida subsp. salmonicida.</title>
        <authorList>
            <person name="Kim J.H."/>
            <person name="Son J.S."/>
            <person name="Choi Y.J."/>
            <person name="Choresca C.H.Jr."/>
            <person name="Shin S.P."/>
            <person name="Han J.E."/>
            <person name="Jun J.W."/>
            <person name="Park S.C."/>
        </authorList>
    </citation>
    <scope>NUCLEOTIDE SEQUENCE [LARGE SCALE GENOMIC DNA]</scope>
</reference>
<dbReference type="Proteomes" id="UP000002236">
    <property type="component" value="Segment"/>
</dbReference>
<dbReference type="EMBL" id="HM452126">
    <property type="protein sequence ID" value="ADM80135.1"/>
    <property type="molecule type" value="Genomic_DNA"/>
</dbReference>
<dbReference type="PROSITE" id="PS51257">
    <property type="entry name" value="PROKAR_LIPOPROTEIN"/>
    <property type="match status" value="1"/>
</dbReference>
<evidence type="ECO:0000313" key="2">
    <source>
        <dbReference type="Proteomes" id="UP000002236"/>
    </source>
</evidence>
<gene>
    <name evidence="1" type="ORF">phiAS5_ORF0292</name>
</gene>